<evidence type="ECO:0000313" key="2">
    <source>
        <dbReference type="Proteomes" id="UP000008237"/>
    </source>
</evidence>
<dbReference type="OrthoDB" id="10048604at2759"/>
<gene>
    <name evidence="1" type="ORF">EAI_08398</name>
</gene>
<dbReference type="PANTHER" id="PTHR47326:SF1">
    <property type="entry name" value="HTH PSQ-TYPE DOMAIN-CONTAINING PROTEIN"/>
    <property type="match status" value="1"/>
</dbReference>
<accession>E2BY12</accession>
<evidence type="ECO:0000313" key="1">
    <source>
        <dbReference type="EMBL" id="EFN79419.1"/>
    </source>
</evidence>
<dbReference type="GO" id="GO:0003676">
    <property type="term" value="F:nucleic acid binding"/>
    <property type="evidence" value="ECO:0007669"/>
    <property type="project" value="InterPro"/>
</dbReference>
<dbReference type="InParanoid" id="E2BY12"/>
<name>E2BY12_HARSA</name>
<dbReference type="PANTHER" id="PTHR47326">
    <property type="entry name" value="TRANSPOSABLE ELEMENT TC3 TRANSPOSASE-LIKE PROTEIN"/>
    <property type="match status" value="1"/>
</dbReference>
<feature type="non-terminal residue" evidence="1">
    <location>
        <position position="1"/>
    </location>
</feature>
<dbReference type="EMBL" id="GL451380">
    <property type="protein sequence ID" value="EFN79419.1"/>
    <property type="molecule type" value="Genomic_DNA"/>
</dbReference>
<dbReference type="InterPro" id="IPR036397">
    <property type="entry name" value="RNaseH_sf"/>
</dbReference>
<dbReference type="Proteomes" id="UP000008237">
    <property type="component" value="Unassembled WGS sequence"/>
</dbReference>
<dbReference type="Gene3D" id="3.30.420.10">
    <property type="entry name" value="Ribonuclease H-like superfamily/Ribonuclease H"/>
    <property type="match status" value="1"/>
</dbReference>
<reference evidence="1 2" key="1">
    <citation type="journal article" date="2010" name="Science">
        <title>Genomic comparison of the ants Camponotus floridanus and Harpegnathos saltator.</title>
        <authorList>
            <person name="Bonasio R."/>
            <person name="Zhang G."/>
            <person name="Ye C."/>
            <person name="Mutti N.S."/>
            <person name="Fang X."/>
            <person name="Qin N."/>
            <person name="Donahue G."/>
            <person name="Yang P."/>
            <person name="Li Q."/>
            <person name="Li C."/>
            <person name="Zhang P."/>
            <person name="Huang Z."/>
            <person name="Berger S.L."/>
            <person name="Reinberg D."/>
            <person name="Wang J."/>
            <person name="Liebig J."/>
        </authorList>
    </citation>
    <scope>NUCLEOTIDE SEQUENCE [LARGE SCALE GENOMIC DNA]</scope>
    <source>
        <strain evidence="1 2">R22 G/1</strain>
    </source>
</reference>
<dbReference type="AlphaFoldDB" id="E2BY12"/>
<evidence type="ECO:0008006" key="3">
    <source>
        <dbReference type="Google" id="ProtNLM"/>
    </source>
</evidence>
<keyword evidence="2" id="KW-1185">Reference proteome</keyword>
<dbReference type="OMA" id="CHWARTM"/>
<organism evidence="2">
    <name type="scientific">Harpegnathos saltator</name>
    <name type="common">Jerdon's jumping ant</name>
    <dbReference type="NCBI Taxonomy" id="610380"/>
    <lineage>
        <taxon>Eukaryota</taxon>
        <taxon>Metazoa</taxon>
        <taxon>Ecdysozoa</taxon>
        <taxon>Arthropoda</taxon>
        <taxon>Hexapoda</taxon>
        <taxon>Insecta</taxon>
        <taxon>Pterygota</taxon>
        <taxon>Neoptera</taxon>
        <taxon>Endopterygota</taxon>
        <taxon>Hymenoptera</taxon>
        <taxon>Apocrita</taxon>
        <taxon>Aculeata</taxon>
        <taxon>Formicoidea</taxon>
        <taxon>Formicidae</taxon>
        <taxon>Ponerinae</taxon>
        <taxon>Ponerini</taxon>
        <taxon>Harpegnathos</taxon>
    </lineage>
</organism>
<protein>
    <recommendedName>
        <fullName evidence="3">Transposable element Tc3 transposase</fullName>
    </recommendedName>
</protein>
<feature type="non-terminal residue" evidence="1">
    <location>
        <position position="77"/>
    </location>
</feature>
<proteinExistence type="predicted"/>
<sequence>RMRFCHWARTMILQNPNFFRYVMFSDEATFKNTGELNRHNSHYWSDVNPRWQRGVDHQHGWSINVWCDILNGYLIGR</sequence>